<dbReference type="NCBIfam" id="TIGR04336">
    <property type="entry name" value="AmmeMemoSam_B"/>
    <property type="match status" value="1"/>
</dbReference>
<evidence type="ECO:0000313" key="5">
    <source>
        <dbReference type="Proteomes" id="UP000620139"/>
    </source>
</evidence>
<dbReference type="InterPro" id="IPR002733">
    <property type="entry name" value="AMMECR1_domain"/>
</dbReference>
<dbReference type="InterPro" id="IPR002737">
    <property type="entry name" value="MEMO1_fam"/>
</dbReference>
<dbReference type="Proteomes" id="UP000620139">
    <property type="component" value="Unassembled WGS sequence"/>
</dbReference>
<dbReference type="CDD" id="cd07361">
    <property type="entry name" value="MEMO_like"/>
    <property type="match status" value="1"/>
</dbReference>
<dbReference type="PANTHER" id="PTHR11060">
    <property type="entry name" value="PROTEIN MEMO1"/>
    <property type="match status" value="1"/>
</dbReference>
<evidence type="ECO:0000313" key="4">
    <source>
        <dbReference type="EMBL" id="MBH9552042.1"/>
    </source>
</evidence>
<dbReference type="InterPro" id="IPR027623">
    <property type="entry name" value="AmmeMemoSam_A"/>
</dbReference>
<sequence length="458" mass="48807">MSPDLRPTAVAGRFYPAQAAALRHTLDELFAAVPKPPVPVRAPKILVVPHAGYIYSGPTAAQGYASLGEAASRIRRVLLLGPAHRVALTGIAWPSVAAFDSPLGAIAIDQAAIAALRDLPFAGASDAAHAQEHALEVQLPFLQRVLPAGFTLLPLVVGRVSPQQVAQLLERLWGGDETLIVISTDLSHYLPYGEAQAKDRDTLAQVLRLDPALTHDQACGATPLAGALVAARAHGLQPRLIDARTSGDTAGDKDRVVGYAALVLEPASVPPAMTDDLQALGRALLTQARHQIARALGQPSAPPTDHPALAQPGAVFVTLTRQGRLRGCIGSLVATRALGEDVRQHARNAAFKDPRFPPLTAAEWPDTEVEISLLAPPEPFPVADEADACARLQPGVDGVILSWGPHRSTFLPQVWEQIPNPREFLAALKRKAGLAPDFWAPDLQLQRYRVRKFVAAKS</sequence>
<accession>A0A931IU76</accession>
<dbReference type="InterPro" id="IPR036071">
    <property type="entry name" value="AMMECR1_dom_sf"/>
</dbReference>
<dbReference type="NCBIfam" id="TIGR04335">
    <property type="entry name" value="AmmeMemoSam_A"/>
    <property type="match status" value="1"/>
</dbReference>
<dbReference type="Pfam" id="PF01871">
    <property type="entry name" value="AMMECR1"/>
    <property type="match status" value="1"/>
</dbReference>
<dbReference type="Pfam" id="PF01875">
    <property type="entry name" value="Memo"/>
    <property type="match status" value="1"/>
</dbReference>
<organism evidence="4 5">
    <name type="scientific">Inhella gelatinilytica</name>
    <dbReference type="NCBI Taxonomy" id="2795030"/>
    <lineage>
        <taxon>Bacteria</taxon>
        <taxon>Pseudomonadati</taxon>
        <taxon>Pseudomonadota</taxon>
        <taxon>Betaproteobacteria</taxon>
        <taxon>Burkholderiales</taxon>
        <taxon>Sphaerotilaceae</taxon>
        <taxon>Inhella</taxon>
    </lineage>
</organism>
<reference evidence="4" key="1">
    <citation type="submission" date="2020-12" db="EMBL/GenBank/DDBJ databases">
        <title>The genome sequence of Inhella sp. 4Y17.</title>
        <authorList>
            <person name="Liu Y."/>
        </authorList>
    </citation>
    <scope>NUCLEOTIDE SEQUENCE</scope>
    <source>
        <strain evidence="4">4Y10</strain>
    </source>
</reference>
<dbReference type="SUPFAM" id="SSF143447">
    <property type="entry name" value="AMMECR1-like"/>
    <property type="match status" value="1"/>
</dbReference>
<dbReference type="Gene3D" id="3.40.830.10">
    <property type="entry name" value="LigB-like"/>
    <property type="match status" value="1"/>
</dbReference>
<dbReference type="HAMAP" id="MF_00055">
    <property type="entry name" value="MEMO1"/>
    <property type="match status" value="1"/>
</dbReference>
<protein>
    <recommendedName>
        <fullName evidence="2">MEMO1 family protein I7X43_04180</fullName>
    </recommendedName>
</protein>
<dbReference type="RefSeq" id="WP_198099626.1">
    <property type="nucleotide sequence ID" value="NZ_JAEDAL010000001.1"/>
</dbReference>
<dbReference type="PANTHER" id="PTHR11060:SF0">
    <property type="entry name" value="PROTEIN MEMO1"/>
    <property type="match status" value="1"/>
</dbReference>
<dbReference type="AlphaFoldDB" id="A0A931IU76"/>
<keyword evidence="5" id="KW-1185">Reference proteome</keyword>
<feature type="domain" description="AMMECR1" evidence="3">
    <location>
        <begin position="272"/>
        <end position="458"/>
    </location>
</feature>
<dbReference type="InterPro" id="IPR027485">
    <property type="entry name" value="AMMECR1_N"/>
</dbReference>
<dbReference type="PROSITE" id="PS51112">
    <property type="entry name" value="AMMECR1"/>
    <property type="match status" value="1"/>
</dbReference>
<dbReference type="NCBIfam" id="TIGR00296">
    <property type="entry name" value="TIGR00296 family protein"/>
    <property type="match status" value="1"/>
</dbReference>
<evidence type="ECO:0000256" key="2">
    <source>
        <dbReference type="HAMAP-Rule" id="MF_00055"/>
    </source>
</evidence>
<comment type="similarity">
    <text evidence="1 2">Belongs to the MEMO1 family.</text>
</comment>
<dbReference type="InterPro" id="IPR023473">
    <property type="entry name" value="AMMECR1"/>
</dbReference>
<dbReference type="Gene3D" id="3.30.700.20">
    <property type="entry name" value="Hypothetical protein ph0010, domain 1"/>
    <property type="match status" value="1"/>
</dbReference>
<evidence type="ECO:0000259" key="3">
    <source>
        <dbReference type="PROSITE" id="PS51112"/>
    </source>
</evidence>
<comment type="caution">
    <text evidence="4">The sequence shown here is derived from an EMBL/GenBank/DDBJ whole genome shotgun (WGS) entry which is preliminary data.</text>
</comment>
<dbReference type="EMBL" id="JAEDAL010000001">
    <property type="protein sequence ID" value="MBH9552042.1"/>
    <property type="molecule type" value="Genomic_DNA"/>
</dbReference>
<gene>
    <name evidence="4" type="primary">amrB</name>
    <name evidence="4" type="ORF">I7X43_04180</name>
</gene>
<name>A0A931IU76_9BURK</name>
<dbReference type="Gene3D" id="3.30.1490.150">
    <property type="entry name" value="Hypothetical protein ph0010, domain 2"/>
    <property type="match status" value="1"/>
</dbReference>
<evidence type="ECO:0000256" key="1">
    <source>
        <dbReference type="ARBA" id="ARBA00006315"/>
    </source>
</evidence>
<proteinExistence type="inferred from homology"/>